<keyword evidence="4" id="KW-0804">Transcription</keyword>
<evidence type="ECO:0000313" key="8">
    <source>
        <dbReference type="Proteomes" id="UP000087171"/>
    </source>
</evidence>
<dbReference type="Pfam" id="PF02362">
    <property type="entry name" value="B3"/>
    <property type="match status" value="2"/>
</dbReference>
<proteinExistence type="predicted"/>
<evidence type="ECO:0000256" key="4">
    <source>
        <dbReference type="ARBA" id="ARBA00023163"/>
    </source>
</evidence>
<name>A0A1S2Y2C9_CICAR</name>
<dbReference type="GO" id="GO:0005634">
    <property type="term" value="C:nucleus"/>
    <property type="evidence" value="ECO:0007669"/>
    <property type="project" value="UniProtKB-SubCell"/>
</dbReference>
<dbReference type="SMART" id="SM01019">
    <property type="entry name" value="B3"/>
    <property type="match status" value="3"/>
</dbReference>
<evidence type="ECO:0000259" key="7">
    <source>
        <dbReference type="PROSITE" id="PS50863"/>
    </source>
</evidence>
<dbReference type="GeneID" id="101508042"/>
<dbReference type="PANTHER" id="PTHR31920">
    <property type="entry name" value="B3 DOMAIN-CONTAINING"/>
    <property type="match status" value="1"/>
</dbReference>
<dbReference type="PROSITE" id="PS50863">
    <property type="entry name" value="B3"/>
    <property type="match status" value="2"/>
</dbReference>
<evidence type="ECO:0000256" key="1">
    <source>
        <dbReference type="ARBA" id="ARBA00004123"/>
    </source>
</evidence>
<feature type="domain" description="TF-B3" evidence="7">
    <location>
        <begin position="311"/>
        <end position="405"/>
    </location>
</feature>
<evidence type="ECO:0000313" key="9">
    <source>
        <dbReference type="RefSeq" id="XP_004498233.1"/>
    </source>
</evidence>
<gene>
    <name evidence="9" type="primary">LOC101508042</name>
</gene>
<feature type="domain" description="TF-B3" evidence="7">
    <location>
        <begin position="179"/>
        <end position="276"/>
    </location>
</feature>
<evidence type="ECO:0000256" key="3">
    <source>
        <dbReference type="ARBA" id="ARBA00023125"/>
    </source>
</evidence>
<dbReference type="InterPro" id="IPR003340">
    <property type="entry name" value="B3_DNA-bd"/>
</dbReference>
<keyword evidence="2" id="KW-0805">Transcription regulation</keyword>
<dbReference type="KEGG" id="cam:101508042"/>
<sequence length="409" mass="47439">MSFNFSREFFKIMQNGELHNGELKVPKSFVKLHWKEVSNPLFLTLPNGTKHEICWVERKGDIWFQNKWGNFAKCLKYGHLLIFKYLGGPYFKVKIFGDNNIEIDYSNIKSVDEVGEAKEGSDDSETLTQTRRTKNGKKKVNVDFDSTHKKISGNNRGGMTKKAKRWPTVEAVNERENPSFELTMSRTYAQGHLLGLPSDFSRKYLNEFKGSGNIRVGEDRAWKVNFYFDGVNRRSIVTKGWRLFAKEYNLQVGDKCKFEMTQLKPPSFTITINKLQGISSYDDIAKRKAIKGTSWSYLKIKDFENLEGAIMMKQNTFKVYVNSSYPYLSNEFLKTFSDCHGKFLKLKVKGKSWNVKVSNYPKSGRLYAGWSQFKEGNKLEFGDICVLELIDEKKFVFEVSIERKHHYGV</sequence>
<keyword evidence="3" id="KW-0238">DNA-binding</keyword>
<dbReference type="Gene3D" id="2.40.330.10">
    <property type="entry name" value="DNA-binding pseudobarrel domain"/>
    <property type="match status" value="3"/>
</dbReference>
<evidence type="ECO:0000256" key="2">
    <source>
        <dbReference type="ARBA" id="ARBA00023015"/>
    </source>
</evidence>
<reference evidence="9" key="2">
    <citation type="submission" date="2025-08" db="UniProtKB">
        <authorList>
            <consortium name="RefSeq"/>
        </authorList>
    </citation>
    <scope>IDENTIFICATION</scope>
    <source>
        <tissue evidence="9">Etiolated seedlings</tissue>
    </source>
</reference>
<dbReference type="eggNOG" id="ENOG502S27N">
    <property type="taxonomic scope" value="Eukaryota"/>
</dbReference>
<organism evidence="8 9">
    <name type="scientific">Cicer arietinum</name>
    <name type="common">Chickpea</name>
    <name type="synonym">Garbanzo</name>
    <dbReference type="NCBI Taxonomy" id="3827"/>
    <lineage>
        <taxon>Eukaryota</taxon>
        <taxon>Viridiplantae</taxon>
        <taxon>Streptophyta</taxon>
        <taxon>Embryophyta</taxon>
        <taxon>Tracheophyta</taxon>
        <taxon>Spermatophyta</taxon>
        <taxon>Magnoliopsida</taxon>
        <taxon>eudicotyledons</taxon>
        <taxon>Gunneridae</taxon>
        <taxon>Pentapetalae</taxon>
        <taxon>rosids</taxon>
        <taxon>fabids</taxon>
        <taxon>Fabales</taxon>
        <taxon>Fabaceae</taxon>
        <taxon>Papilionoideae</taxon>
        <taxon>50 kb inversion clade</taxon>
        <taxon>NPAAA clade</taxon>
        <taxon>Hologalegina</taxon>
        <taxon>IRL clade</taxon>
        <taxon>Cicereae</taxon>
        <taxon>Cicer</taxon>
    </lineage>
</organism>
<accession>A0A1S2Y2C9</accession>
<dbReference type="PANTHER" id="PTHR31920:SF108">
    <property type="entry name" value="B3 DOMAIN-CONTAINING TRANSCRIPTION FACTOR VRN1-LIKE"/>
    <property type="match status" value="1"/>
</dbReference>
<evidence type="ECO:0000256" key="5">
    <source>
        <dbReference type="ARBA" id="ARBA00023242"/>
    </source>
</evidence>
<dbReference type="InterPro" id="IPR050655">
    <property type="entry name" value="Plant_B3_domain"/>
</dbReference>
<dbReference type="Proteomes" id="UP000087171">
    <property type="component" value="Chromosome Ca4"/>
</dbReference>
<dbReference type="PaxDb" id="3827-XP_004498233.1"/>
<dbReference type="CDD" id="cd10017">
    <property type="entry name" value="B3_DNA"/>
    <property type="match status" value="2"/>
</dbReference>
<dbReference type="InterPro" id="IPR015300">
    <property type="entry name" value="DNA-bd_pseudobarrel_sf"/>
</dbReference>
<keyword evidence="8" id="KW-1185">Reference proteome</keyword>
<dbReference type="SUPFAM" id="SSF101936">
    <property type="entry name" value="DNA-binding pseudobarrel domain"/>
    <property type="match status" value="3"/>
</dbReference>
<dbReference type="GO" id="GO:0003677">
    <property type="term" value="F:DNA binding"/>
    <property type="evidence" value="ECO:0007669"/>
    <property type="project" value="UniProtKB-KW"/>
</dbReference>
<dbReference type="RefSeq" id="XP_004498233.1">
    <property type="nucleotide sequence ID" value="XM_004498176.3"/>
</dbReference>
<evidence type="ECO:0000256" key="6">
    <source>
        <dbReference type="SAM" id="MobiDB-lite"/>
    </source>
</evidence>
<feature type="region of interest" description="Disordered" evidence="6">
    <location>
        <begin position="116"/>
        <end position="137"/>
    </location>
</feature>
<dbReference type="AlphaFoldDB" id="A0A1S2Y2C9"/>
<reference evidence="8" key="1">
    <citation type="journal article" date="2013" name="Nat. Biotechnol.">
        <title>Draft genome sequence of chickpea (Cicer arietinum) provides a resource for trait improvement.</title>
        <authorList>
            <person name="Varshney R.K."/>
            <person name="Song C."/>
            <person name="Saxena R.K."/>
            <person name="Azam S."/>
            <person name="Yu S."/>
            <person name="Sharpe A.G."/>
            <person name="Cannon S."/>
            <person name="Baek J."/>
            <person name="Rosen B.D."/>
            <person name="Tar'an B."/>
            <person name="Millan T."/>
            <person name="Zhang X."/>
            <person name="Ramsay L.D."/>
            <person name="Iwata A."/>
            <person name="Wang Y."/>
            <person name="Nelson W."/>
            <person name="Farmer A.D."/>
            <person name="Gaur P.M."/>
            <person name="Soderlund C."/>
            <person name="Penmetsa R.V."/>
            <person name="Xu C."/>
            <person name="Bharti A.K."/>
            <person name="He W."/>
            <person name="Winter P."/>
            <person name="Zhao S."/>
            <person name="Hane J.K."/>
            <person name="Carrasquilla-Garcia N."/>
            <person name="Condie J.A."/>
            <person name="Upadhyaya H.D."/>
            <person name="Luo M.C."/>
            <person name="Thudi M."/>
            <person name="Gowda C.L."/>
            <person name="Singh N.P."/>
            <person name="Lichtenzveig J."/>
            <person name="Gali K.K."/>
            <person name="Rubio J."/>
            <person name="Nadarajan N."/>
            <person name="Dolezel J."/>
            <person name="Bansal K.C."/>
            <person name="Xu X."/>
            <person name="Edwards D."/>
            <person name="Zhang G."/>
            <person name="Kahl G."/>
            <person name="Gil J."/>
            <person name="Singh K.B."/>
            <person name="Datta S.K."/>
            <person name="Jackson S.A."/>
            <person name="Wang J."/>
            <person name="Cook D.R."/>
        </authorList>
    </citation>
    <scope>NUCLEOTIDE SEQUENCE [LARGE SCALE GENOMIC DNA]</scope>
    <source>
        <strain evidence="8">cv. CDC Frontier</strain>
    </source>
</reference>
<comment type="subcellular location">
    <subcellularLocation>
        <location evidence="1">Nucleus</location>
    </subcellularLocation>
</comment>
<dbReference type="OrthoDB" id="1431437at2759"/>
<keyword evidence="5" id="KW-0539">Nucleus</keyword>
<protein>
    <submittedName>
        <fullName evidence="9">B3 domain-containing transcription factor VRN1-like</fullName>
    </submittedName>
</protein>